<comment type="caution">
    <text evidence="1">The sequence shown here is derived from an EMBL/GenBank/DDBJ whole genome shotgun (WGS) entry which is preliminary data.</text>
</comment>
<evidence type="ECO:0000313" key="2">
    <source>
        <dbReference type="Proteomes" id="UP000824120"/>
    </source>
</evidence>
<sequence>MVFIDLEKAYDKVPGMSSGGAWRLETYAVEPRLGLERLEETSEHFQLRWGSIVDLFLALSICFGDG</sequence>
<evidence type="ECO:0000313" key="1">
    <source>
        <dbReference type="EMBL" id="KAG5569170.1"/>
    </source>
</evidence>
<organism evidence="1 2">
    <name type="scientific">Solanum commersonii</name>
    <name type="common">Commerson's wild potato</name>
    <name type="synonym">Commerson's nightshade</name>
    <dbReference type="NCBI Taxonomy" id="4109"/>
    <lineage>
        <taxon>Eukaryota</taxon>
        <taxon>Viridiplantae</taxon>
        <taxon>Streptophyta</taxon>
        <taxon>Embryophyta</taxon>
        <taxon>Tracheophyta</taxon>
        <taxon>Spermatophyta</taxon>
        <taxon>Magnoliopsida</taxon>
        <taxon>eudicotyledons</taxon>
        <taxon>Gunneridae</taxon>
        <taxon>Pentapetalae</taxon>
        <taxon>asterids</taxon>
        <taxon>lamiids</taxon>
        <taxon>Solanales</taxon>
        <taxon>Solanaceae</taxon>
        <taxon>Solanoideae</taxon>
        <taxon>Solaneae</taxon>
        <taxon>Solanum</taxon>
    </lineage>
</organism>
<accession>A0A9J5W160</accession>
<keyword evidence="2" id="KW-1185">Reference proteome</keyword>
<dbReference type="AlphaFoldDB" id="A0A9J5W160"/>
<dbReference type="Proteomes" id="UP000824120">
    <property type="component" value="Chromosome 12"/>
</dbReference>
<proteinExistence type="predicted"/>
<name>A0A9J5W160_SOLCO</name>
<gene>
    <name evidence="1" type="ORF">H5410_058936</name>
</gene>
<protein>
    <submittedName>
        <fullName evidence="1">Uncharacterized protein</fullName>
    </submittedName>
</protein>
<dbReference type="EMBL" id="JACXVP010000012">
    <property type="protein sequence ID" value="KAG5569170.1"/>
    <property type="molecule type" value="Genomic_DNA"/>
</dbReference>
<reference evidence="1 2" key="1">
    <citation type="submission" date="2020-09" db="EMBL/GenBank/DDBJ databases">
        <title>De no assembly of potato wild relative species, Solanum commersonii.</title>
        <authorList>
            <person name="Cho K."/>
        </authorList>
    </citation>
    <scope>NUCLEOTIDE SEQUENCE [LARGE SCALE GENOMIC DNA]</scope>
    <source>
        <strain evidence="1">LZ3.2</strain>
        <tissue evidence="1">Leaf</tissue>
    </source>
</reference>